<evidence type="ECO:0000259" key="1">
    <source>
        <dbReference type="Pfam" id="PF00557"/>
    </source>
</evidence>
<dbReference type="Gene3D" id="3.90.230.10">
    <property type="entry name" value="Creatinase/methionine aminopeptidase superfamily"/>
    <property type="match status" value="1"/>
</dbReference>
<dbReference type="Gene3D" id="3.40.350.10">
    <property type="entry name" value="Creatinase/prolidase N-terminal domain"/>
    <property type="match status" value="1"/>
</dbReference>
<dbReference type="Pfam" id="PF00557">
    <property type="entry name" value="Peptidase_M24"/>
    <property type="match status" value="1"/>
</dbReference>
<dbReference type="Proteomes" id="UP001596250">
    <property type="component" value="Unassembled WGS sequence"/>
</dbReference>
<dbReference type="Pfam" id="PF01321">
    <property type="entry name" value="Creatinase_N"/>
    <property type="match status" value="1"/>
</dbReference>
<feature type="domain" description="Creatinase N-terminal" evidence="2">
    <location>
        <begin position="7"/>
        <end position="135"/>
    </location>
</feature>
<dbReference type="InterPro" id="IPR001714">
    <property type="entry name" value="Pept_M24_MAP"/>
</dbReference>
<name>A0ABW1IJF1_9BACL</name>
<comment type="caution">
    <text evidence="3">The sequence shown here is derived from an EMBL/GenBank/DDBJ whole genome shotgun (WGS) entry which is preliminary data.</text>
</comment>
<dbReference type="PANTHER" id="PTHR46112">
    <property type="entry name" value="AMINOPEPTIDASE"/>
    <property type="match status" value="1"/>
</dbReference>
<gene>
    <name evidence="3" type="ORF">ACFPXP_01655</name>
</gene>
<evidence type="ECO:0000259" key="2">
    <source>
        <dbReference type="Pfam" id="PF01321"/>
    </source>
</evidence>
<sequence>MTELSRRRAALQHMLRQQKWGGFLIVQHVDCYYLCGSMQAGFLFIPAQGEAVFYVRRSVARAIQESDCAVLPLSSMRDLGRQLYRDFPKLFNSEAEPIIATTFDVLPVQLYEKLRTTVGASWTDGSKLMKELRMIKTEIEVERIRKAAHAVDRTLKQVLPQLQEGWSEVRLLAALEFELRQYGHLGLMRMRGFNQELVTGMLGSGAEMTEPGSFDGPTGGKGLHASFPQSASFSPIRRNEPILLDIGCTIEGYVIDQTRTAVLGKLKDHLARAYETARSILYDIEGMLKPGMCSEELYVEALKSAEKAGLKQYFMGYGADQVKFLGHGIGLEVDEWPVLAKGFKMDLRPGMVIAIEPKFTFPGEGVVGIENSYLITDDGFEKLTVTPEEIWEL</sequence>
<keyword evidence="4" id="KW-1185">Reference proteome</keyword>
<dbReference type="InterPro" id="IPR050659">
    <property type="entry name" value="Peptidase_M24B"/>
</dbReference>
<evidence type="ECO:0000313" key="4">
    <source>
        <dbReference type="Proteomes" id="UP001596250"/>
    </source>
</evidence>
<dbReference type="SUPFAM" id="SSF53092">
    <property type="entry name" value="Creatinase/prolidase N-terminal domain"/>
    <property type="match status" value="1"/>
</dbReference>
<dbReference type="RefSeq" id="WP_379891759.1">
    <property type="nucleotide sequence ID" value="NZ_CBCSCT010000003.1"/>
</dbReference>
<dbReference type="PANTHER" id="PTHR46112:SF2">
    <property type="entry name" value="XAA-PRO AMINOPEPTIDASE P-RELATED"/>
    <property type="match status" value="1"/>
</dbReference>
<dbReference type="InterPro" id="IPR036005">
    <property type="entry name" value="Creatinase/aminopeptidase-like"/>
</dbReference>
<dbReference type="EMBL" id="JBHSQV010000010">
    <property type="protein sequence ID" value="MFC5985176.1"/>
    <property type="molecule type" value="Genomic_DNA"/>
</dbReference>
<organism evidence="3 4">
    <name type="scientific">Marinicrinis lubricantis</name>
    <dbReference type="NCBI Taxonomy" id="2086470"/>
    <lineage>
        <taxon>Bacteria</taxon>
        <taxon>Bacillati</taxon>
        <taxon>Bacillota</taxon>
        <taxon>Bacilli</taxon>
        <taxon>Bacillales</taxon>
        <taxon>Paenibacillaceae</taxon>
    </lineage>
</organism>
<feature type="domain" description="Peptidase M24" evidence="1">
    <location>
        <begin position="142"/>
        <end position="377"/>
    </location>
</feature>
<proteinExistence type="predicted"/>
<dbReference type="InterPro" id="IPR000587">
    <property type="entry name" value="Creatinase_N"/>
</dbReference>
<evidence type="ECO:0000313" key="3">
    <source>
        <dbReference type="EMBL" id="MFC5985176.1"/>
    </source>
</evidence>
<accession>A0ABW1IJF1</accession>
<dbReference type="InterPro" id="IPR000994">
    <property type="entry name" value="Pept_M24"/>
</dbReference>
<dbReference type="SUPFAM" id="SSF55920">
    <property type="entry name" value="Creatinase/aminopeptidase"/>
    <property type="match status" value="1"/>
</dbReference>
<reference evidence="4" key="1">
    <citation type="journal article" date="2019" name="Int. J. Syst. Evol. Microbiol.">
        <title>The Global Catalogue of Microorganisms (GCM) 10K type strain sequencing project: providing services to taxonomists for standard genome sequencing and annotation.</title>
        <authorList>
            <consortium name="The Broad Institute Genomics Platform"/>
            <consortium name="The Broad Institute Genome Sequencing Center for Infectious Disease"/>
            <person name="Wu L."/>
            <person name="Ma J."/>
        </authorList>
    </citation>
    <scope>NUCLEOTIDE SEQUENCE [LARGE SCALE GENOMIC DNA]</scope>
    <source>
        <strain evidence="4">CCM 8749</strain>
    </source>
</reference>
<dbReference type="InterPro" id="IPR029149">
    <property type="entry name" value="Creatin/AminoP/Spt16_N"/>
</dbReference>
<dbReference type="PRINTS" id="PR00599">
    <property type="entry name" value="MAPEPTIDASE"/>
</dbReference>
<protein>
    <submittedName>
        <fullName evidence="3">M24 family metallopeptidase</fullName>
    </submittedName>
</protein>